<evidence type="ECO:0000313" key="2">
    <source>
        <dbReference type="Proteomes" id="UP001057402"/>
    </source>
</evidence>
<name>A0ACB9R1V4_9MYRT</name>
<gene>
    <name evidence="1" type="ORF">MLD38_011063</name>
</gene>
<protein>
    <submittedName>
        <fullName evidence="1">Uncharacterized protein</fullName>
    </submittedName>
</protein>
<comment type="caution">
    <text evidence="1">The sequence shown here is derived from an EMBL/GenBank/DDBJ whole genome shotgun (WGS) entry which is preliminary data.</text>
</comment>
<keyword evidence="2" id="KW-1185">Reference proteome</keyword>
<dbReference type="EMBL" id="CM042883">
    <property type="protein sequence ID" value="KAI4372880.1"/>
    <property type="molecule type" value="Genomic_DNA"/>
</dbReference>
<reference evidence="2" key="1">
    <citation type="journal article" date="2023" name="Front. Plant Sci.">
        <title>Chromosomal-level genome assembly of Melastoma candidum provides insights into trichome evolution.</title>
        <authorList>
            <person name="Zhong Y."/>
            <person name="Wu W."/>
            <person name="Sun C."/>
            <person name="Zou P."/>
            <person name="Liu Y."/>
            <person name="Dai S."/>
            <person name="Zhou R."/>
        </authorList>
    </citation>
    <scope>NUCLEOTIDE SEQUENCE [LARGE SCALE GENOMIC DNA]</scope>
</reference>
<evidence type="ECO:0000313" key="1">
    <source>
        <dbReference type="EMBL" id="KAI4372880.1"/>
    </source>
</evidence>
<accession>A0ACB9R1V4</accession>
<proteinExistence type="predicted"/>
<organism evidence="1 2">
    <name type="scientific">Melastoma candidum</name>
    <dbReference type="NCBI Taxonomy" id="119954"/>
    <lineage>
        <taxon>Eukaryota</taxon>
        <taxon>Viridiplantae</taxon>
        <taxon>Streptophyta</taxon>
        <taxon>Embryophyta</taxon>
        <taxon>Tracheophyta</taxon>
        <taxon>Spermatophyta</taxon>
        <taxon>Magnoliopsida</taxon>
        <taxon>eudicotyledons</taxon>
        <taxon>Gunneridae</taxon>
        <taxon>Pentapetalae</taxon>
        <taxon>rosids</taxon>
        <taxon>malvids</taxon>
        <taxon>Myrtales</taxon>
        <taxon>Melastomataceae</taxon>
        <taxon>Melastomatoideae</taxon>
        <taxon>Melastomateae</taxon>
        <taxon>Melastoma</taxon>
    </lineage>
</organism>
<sequence>MEDDTINLILHGCKLVKDLEVSLPNIANQPALLSKFCEDIIAVFFATKQRIDCQSHCSSGRRLSPYFFDDQQQPHLLKQLLGMGFSPSILIPQSTNMAGTSRGSVTAGSWMERRVAGTDDVTVADATPPGIPTADVSAQERASSIHSKRHRKRNTGEDSWTVKIPVPKIGNVEIPPDDGYTWRKYGQKDILGSKFPRGYYRCTHRKLYRCPAKKQVQRLDSDPSNFEVTYRHLHTCHMSSTAPSVPSPSLPRLISQDNKAHVISGLPSQPPLTSMASSSSMWMPIGFDIGGTSFTQSMNAGGDIACPSAGIGAECRFSSPVGDFVFNHSAVQNNTFEFVVPYMEERWPEGGEQK</sequence>
<dbReference type="Proteomes" id="UP001057402">
    <property type="component" value="Chromosome 4"/>
</dbReference>